<evidence type="ECO:0000256" key="2">
    <source>
        <dbReference type="ARBA" id="ARBA00005876"/>
    </source>
</evidence>
<comment type="subcellular location">
    <subcellularLocation>
        <location evidence="1">Membrane</location>
        <topology evidence="1">Single-pass type II membrane protein</topology>
    </subcellularLocation>
</comment>
<dbReference type="AlphaFoldDB" id="A0A3P6P1H7"/>
<dbReference type="PANTHER" id="PTHR11523">
    <property type="entry name" value="SODIUM/POTASSIUM-DEPENDENT ATPASE BETA SUBUNIT"/>
    <property type="match status" value="1"/>
</dbReference>
<dbReference type="GO" id="GO:1990573">
    <property type="term" value="P:potassium ion import across plasma membrane"/>
    <property type="evidence" value="ECO:0007669"/>
    <property type="project" value="TreeGrafter"/>
</dbReference>
<evidence type="ECO:0000256" key="3">
    <source>
        <dbReference type="ARBA" id="ARBA00022692"/>
    </source>
</evidence>
<dbReference type="PANTHER" id="PTHR11523:SF28">
    <property type="entry name" value="NA_K-ATPASE BETA SUBUNIT ISOFORM 4-RELATED"/>
    <property type="match status" value="1"/>
</dbReference>
<comment type="similarity">
    <text evidence="2">Belongs to the X(+)/potassium ATPases subunit beta family.</text>
</comment>
<feature type="transmembrane region" description="Helical" evidence="7">
    <location>
        <begin position="50"/>
        <end position="72"/>
    </location>
</feature>
<evidence type="ECO:0000313" key="9">
    <source>
        <dbReference type="Proteomes" id="UP000281553"/>
    </source>
</evidence>
<keyword evidence="6 7" id="KW-0472">Membrane</keyword>
<sequence length="310" mass="35171">MCYGKNRPPSSKYSYRRADIQPKDFCGKNSPPKIRTSTVKSSLKITAARCLYFVIFYSVLFGFSLGYLNLFMHFQISRDYPKLTGRASSLGFNPGLSALPVLDIFTSLIGYVDRQPQSVNAVTSQLLAYLQFYQLSRMGDELNDCSNYSSDALDIRRPGFFNLDRVGPCNLLNDYGFEDNSPCILLKVNKIYGWVPDPVPFAHGVLVTCEGATVDDTQNLGEINYFDYDTYGSTHFEGDKAEGKRLNGTFPSTFFPYLNQPQYQQPLVFVMFRHMKPNTLVRVQCYLIAKNIRVDRARGEGSVKFEILSH</sequence>
<dbReference type="GO" id="GO:0006883">
    <property type="term" value="P:intracellular sodium ion homeostasis"/>
    <property type="evidence" value="ECO:0007669"/>
    <property type="project" value="TreeGrafter"/>
</dbReference>
<protein>
    <recommendedName>
        <fullName evidence="10">Sodium/potassium-transporting ATPase subunit beta</fullName>
    </recommendedName>
</protein>
<dbReference type="GO" id="GO:0030007">
    <property type="term" value="P:intracellular potassium ion homeostasis"/>
    <property type="evidence" value="ECO:0007669"/>
    <property type="project" value="TreeGrafter"/>
</dbReference>
<dbReference type="Gene3D" id="2.60.40.1660">
    <property type="entry name" value="Na, k-atpase alpha subunit"/>
    <property type="match status" value="1"/>
</dbReference>
<evidence type="ECO:0000313" key="8">
    <source>
        <dbReference type="EMBL" id="VDK30272.1"/>
    </source>
</evidence>
<proteinExistence type="inferred from homology"/>
<evidence type="ECO:0008006" key="10">
    <source>
        <dbReference type="Google" id="ProtNLM"/>
    </source>
</evidence>
<keyword evidence="4" id="KW-0735">Signal-anchor</keyword>
<dbReference type="GO" id="GO:0036376">
    <property type="term" value="P:sodium ion export across plasma membrane"/>
    <property type="evidence" value="ECO:0007669"/>
    <property type="project" value="TreeGrafter"/>
</dbReference>
<keyword evidence="9" id="KW-1185">Reference proteome</keyword>
<evidence type="ECO:0000256" key="5">
    <source>
        <dbReference type="ARBA" id="ARBA00022989"/>
    </source>
</evidence>
<evidence type="ECO:0000256" key="4">
    <source>
        <dbReference type="ARBA" id="ARBA00022968"/>
    </source>
</evidence>
<dbReference type="Proteomes" id="UP000281553">
    <property type="component" value="Unassembled WGS sequence"/>
</dbReference>
<dbReference type="InterPro" id="IPR038702">
    <property type="entry name" value="Na/K_ATPase_sub_beta_sf"/>
</dbReference>
<dbReference type="GO" id="GO:0005890">
    <property type="term" value="C:sodium:potassium-exchanging ATPase complex"/>
    <property type="evidence" value="ECO:0007669"/>
    <property type="project" value="InterPro"/>
</dbReference>
<keyword evidence="3 7" id="KW-0812">Transmembrane</keyword>
<gene>
    <name evidence="8" type="ORF">DILT_LOCUS137</name>
</gene>
<reference evidence="8 9" key="1">
    <citation type="submission" date="2018-11" db="EMBL/GenBank/DDBJ databases">
        <authorList>
            <consortium name="Pathogen Informatics"/>
        </authorList>
    </citation>
    <scope>NUCLEOTIDE SEQUENCE [LARGE SCALE GENOMIC DNA]</scope>
</reference>
<dbReference type="OrthoDB" id="5912413at2759"/>
<dbReference type="GO" id="GO:0001671">
    <property type="term" value="F:ATPase activator activity"/>
    <property type="evidence" value="ECO:0007669"/>
    <property type="project" value="TreeGrafter"/>
</dbReference>
<evidence type="ECO:0000256" key="1">
    <source>
        <dbReference type="ARBA" id="ARBA00004606"/>
    </source>
</evidence>
<evidence type="ECO:0000256" key="6">
    <source>
        <dbReference type="ARBA" id="ARBA00023136"/>
    </source>
</evidence>
<accession>A0A3P6P1H7</accession>
<dbReference type="InterPro" id="IPR000402">
    <property type="entry name" value="Na/K_ATPase_sub_beta"/>
</dbReference>
<dbReference type="EMBL" id="UYRU01000507">
    <property type="protein sequence ID" value="VDK30272.1"/>
    <property type="molecule type" value="Genomic_DNA"/>
</dbReference>
<organism evidence="8 9">
    <name type="scientific">Dibothriocephalus latus</name>
    <name type="common">Fish tapeworm</name>
    <name type="synonym">Diphyllobothrium latum</name>
    <dbReference type="NCBI Taxonomy" id="60516"/>
    <lineage>
        <taxon>Eukaryota</taxon>
        <taxon>Metazoa</taxon>
        <taxon>Spiralia</taxon>
        <taxon>Lophotrochozoa</taxon>
        <taxon>Platyhelminthes</taxon>
        <taxon>Cestoda</taxon>
        <taxon>Eucestoda</taxon>
        <taxon>Diphyllobothriidea</taxon>
        <taxon>Diphyllobothriidae</taxon>
        <taxon>Dibothriocephalus</taxon>
    </lineage>
</organism>
<evidence type="ECO:0000256" key="7">
    <source>
        <dbReference type="SAM" id="Phobius"/>
    </source>
</evidence>
<keyword evidence="5 7" id="KW-1133">Transmembrane helix</keyword>
<name>A0A3P6P1H7_DIBLA</name>
<dbReference type="Pfam" id="PF00287">
    <property type="entry name" value="Na_K-ATPase"/>
    <property type="match status" value="1"/>
</dbReference>